<keyword evidence="3" id="KW-1185">Reference proteome</keyword>
<evidence type="ECO:0000259" key="1">
    <source>
        <dbReference type="PROSITE" id="PS50181"/>
    </source>
</evidence>
<dbReference type="AlphaFoldDB" id="A0AAD5YEF2"/>
<accession>A0AAD5YEF2</accession>
<feature type="domain" description="F-box" evidence="1">
    <location>
        <begin position="1"/>
        <end position="46"/>
    </location>
</feature>
<sequence length="338" mass="38833">MEEIANIPPEICSRIVQHSRHSDLLHVARTTKNLQVAAESRLYNTLFLRDPGIVLKACSAVLVAGSHRGRYVQRFYFYFDIRQLRSRTASLPVLFWECVRDSLALMPNLQELCLSDPTYTNTWILDPLKNTFQLKVAKLSFGWDAHMVAFLQEQSELRILQVRECFADQAIIPLASSKLPALEVFDGHPRIAMELLGCKLTTLRFGVDEAQHIAIPNLIQHIITASTPLRTLHIMHIPQQVFLQAMNLITASHLGSQLYHLGVIHYPWAHFLEVEVASWEPHPTGVFRRVIAKEMHIYCPTLRHVVFWISYDRTYPFTYNGTDWIPTPGRQESSLREA</sequence>
<reference evidence="2" key="1">
    <citation type="submission" date="2022-07" db="EMBL/GenBank/DDBJ databases">
        <title>Genome Sequence of Physisporinus lineatus.</title>
        <authorList>
            <person name="Buettner E."/>
        </authorList>
    </citation>
    <scope>NUCLEOTIDE SEQUENCE</scope>
    <source>
        <strain evidence="2">VT162</strain>
    </source>
</reference>
<dbReference type="InterPro" id="IPR001810">
    <property type="entry name" value="F-box_dom"/>
</dbReference>
<dbReference type="SUPFAM" id="SSF52047">
    <property type="entry name" value="RNI-like"/>
    <property type="match status" value="1"/>
</dbReference>
<gene>
    <name evidence="2" type="ORF">NLI96_g10354</name>
</gene>
<name>A0AAD5YEF2_9APHY</name>
<organism evidence="2 3">
    <name type="scientific">Meripilus lineatus</name>
    <dbReference type="NCBI Taxonomy" id="2056292"/>
    <lineage>
        <taxon>Eukaryota</taxon>
        <taxon>Fungi</taxon>
        <taxon>Dikarya</taxon>
        <taxon>Basidiomycota</taxon>
        <taxon>Agaricomycotina</taxon>
        <taxon>Agaricomycetes</taxon>
        <taxon>Polyporales</taxon>
        <taxon>Meripilaceae</taxon>
        <taxon>Meripilus</taxon>
    </lineage>
</organism>
<dbReference type="Proteomes" id="UP001212997">
    <property type="component" value="Unassembled WGS sequence"/>
</dbReference>
<evidence type="ECO:0000313" key="2">
    <source>
        <dbReference type="EMBL" id="KAJ3477596.1"/>
    </source>
</evidence>
<proteinExistence type="predicted"/>
<dbReference type="EMBL" id="JANAWD010000580">
    <property type="protein sequence ID" value="KAJ3477596.1"/>
    <property type="molecule type" value="Genomic_DNA"/>
</dbReference>
<evidence type="ECO:0000313" key="3">
    <source>
        <dbReference type="Proteomes" id="UP001212997"/>
    </source>
</evidence>
<comment type="caution">
    <text evidence="2">The sequence shown here is derived from an EMBL/GenBank/DDBJ whole genome shotgun (WGS) entry which is preliminary data.</text>
</comment>
<protein>
    <recommendedName>
        <fullName evidence="1">F-box domain-containing protein</fullName>
    </recommendedName>
</protein>
<dbReference type="PROSITE" id="PS50181">
    <property type="entry name" value="FBOX"/>
    <property type="match status" value="1"/>
</dbReference>